<evidence type="ECO:0000313" key="3">
    <source>
        <dbReference type="Proteomes" id="UP000186817"/>
    </source>
</evidence>
<accession>A0A1Q9CV20</accession>
<reference evidence="2 3" key="1">
    <citation type="submission" date="2016-02" db="EMBL/GenBank/DDBJ databases">
        <title>Genome analysis of coral dinoflagellate symbionts highlights evolutionary adaptations to a symbiotic lifestyle.</title>
        <authorList>
            <person name="Aranda M."/>
            <person name="Li Y."/>
            <person name="Liew Y.J."/>
            <person name="Baumgarten S."/>
            <person name="Simakov O."/>
            <person name="Wilson M."/>
            <person name="Piel J."/>
            <person name="Ashoor H."/>
            <person name="Bougouffa S."/>
            <person name="Bajic V.B."/>
            <person name="Ryu T."/>
            <person name="Ravasi T."/>
            <person name="Bayer T."/>
            <person name="Micklem G."/>
            <person name="Kim H."/>
            <person name="Bhak J."/>
            <person name="Lajeunesse T.C."/>
            <person name="Voolstra C.R."/>
        </authorList>
    </citation>
    <scope>NUCLEOTIDE SEQUENCE [LARGE SCALE GENOMIC DNA]</scope>
    <source>
        <strain evidence="2 3">CCMP2467</strain>
    </source>
</reference>
<comment type="caution">
    <text evidence="2">The sequence shown here is derived from an EMBL/GenBank/DDBJ whole genome shotgun (WGS) entry which is preliminary data.</text>
</comment>
<organism evidence="2 3">
    <name type="scientific">Symbiodinium microadriaticum</name>
    <name type="common">Dinoflagellate</name>
    <name type="synonym">Zooxanthella microadriatica</name>
    <dbReference type="NCBI Taxonomy" id="2951"/>
    <lineage>
        <taxon>Eukaryota</taxon>
        <taxon>Sar</taxon>
        <taxon>Alveolata</taxon>
        <taxon>Dinophyceae</taxon>
        <taxon>Suessiales</taxon>
        <taxon>Symbiodiniaceae</taxon>
        <taxon>Symbiodinium</taxon>
    </lineage>
</organism>
<sequence length="2317" mass="241507">MCKLGLPSTVSDRIQPGSATFLRSSVRLELSAFASGCVGPGLALSLRSPGRPDSTLSTTSSARPGSASIVSDVASSGVALLARQMARLGLSLTACGLVCLDTPLLVCSFCGLGPLLPTRGFARLELCLFALDLTSFDPALPLHSFARIDLSTAALDFLQLEAFSPFRASSYLGVFLTVLDVSNSGSISTLRSPTRLGFAIVACSFANAGLSLSLQSTCCLDAMLPALSSVNLEALLPLQSCAWLEVAAPITDFLQLEFSLLLRSTSWTGFAALLPSILRSGSVMSVPDSSVVDTLLPTRSLVYSEAFLAAPDLANPGSLLLLQASTCLEISLMTSSMARLDSSLAALDFLHLDPPSSLQAHSRSGFASSVAGRACLGVPVSTLGFVGFELFVLLRSLSCLESVVLVLDLAHSGSPSMLRSSSRCGASVLPSDLACLGSMSLARSFVQVGSCLSSLDFGFGGSSPPLRSLSWLGAFMSASDFVHVSVLPLLRSSAYLEVATLASDLLQLGFALSIRSSARLGAAPLLLSSESIGSSSSLQSPACLGLPLSAFGSCCSGIFSPPLSAATLGLPPLVQSFVKLEVPLPAMDFGTCGSLLLPQACVCSGLAASVAGSSCMGLLLLISDDGLLDPLLLLQDVQRLESLIPTSGLSRTELSIVLLDYSPVGLPLSSKSSACSSASAIAHRLVRADPLLLLADHLMLDFLLTMRSSGRTGLAASASDFLHLESLLSLHDCSCFDLPSSIYGKACAELSVSMPEMFHAGSVMLVRASACHGSAFFLMGMARPSALTSLLDCASLDVPATPHSLARAGFTIATSDSVGADSAASPRCLSCPEAGLLVVGAVHMELAPIILDFVTLGSMTSLQSFAQCEAVASALDLLHPDPTIPVRSAAHLGPVASVPDFAFFESPVLLSPSLLVCDVVLVGSLIPPRSPAQADAVVLAMKVSSFGFALSVHSFARMDVSLLALSFVKAGTLTMTRSPARVGPAASVLAGQHLGPALPLQSPACSDTFALSVGLATLGFSTTVPDLSQLEAALPAQSFCRPGSSLLVSGFSGLGAPLILRRYTCLGFLVLPPGPICFGASVFAVDKVILGLLPPLHSLLWSDACFPALDLHTVGSLLPLRALGHPDVPSPAADRVRLNLPVPASDLLHLEFSLPLQSPSSCGPVLPVPCPAQTDALLLLQAISRMDFLLPILRATCLGAPLSVLDSAHLGVTMLAQSVGQLDVLASAVGISQLGASISTLDATLSGLLPFVQSVCRLGSLSLTVGSLLTFGGQARPGSLPLAWQFSHVGTHVFIGSRSISSRSVTAIEKPGSSRPIAYGVWLLSHRTIACVATTCQTGFLLIGGFKSKLGRVSGRFGLHEPRKCSACPEPCPSRFLARRSQLGLPRSPAIHSQLFSSWAGILGWRLRVLRPTVAASRSGFGWSILPVKEFFVFRDGPTCSQPCISRIVTASQSMRLAWFVSVSLWLGSCRCKFVCLLLLLDGAELADAKFDLFRCARIGHGLNTSGIVDLRVGFSSGRLVITAAQLVTLRGLLPPLRSLARIGAASLLVDCALAFLPEVLNCGAVLPLQSSSRLDAMFLLAGFAKPGLPLFPPDTASVGSLLSLRSLARPGAVVLLSDLVAFEPPSLPRNPYHPESMVPVMGWMCSGPVSLASGLCDLESLLLLHSCAHLDLSAPLPDHANFGLPMLSRTTCRSELLMLPCGVLRPDSTALLLDSMESDAVVSIKSLCQVDAASLTLDFVDVEAFALPRRGLSVAQFLDFGPPLFVQRHSKPGVPSLAAGMVWQGPAMPASDHLRLGPMLSCRSSVHIGPAMFLLSYGSIAPLLPIRGYVCMDALLLTYGVAEIRSDAAIQDTVPVKGVMIIDFMPPASGAVWSGSLTSLPGLVDAELSSMARALSHLGLSVPAVGLTCLGLSTALLDLGLPGIPVLVQKFCWAGSFPFVLSGARLDAGFPVLDFVNLEALLFSRQLAHSGFASLLFGKGTLGSALFVPGSSATGLSFLLRSFVQLEMMPPLLDSAIADLPSLLHSFSCVGTTFLLFGCARCESFLLTLDMCEAGSAAAVRSLVGLSFTFSLFGLSRTEFLVPIADLLHLDSSLLTRGFSRSGSGLLALGRIMFGSAPSILDSVGPGPSPPAHSLVCSGRGMSLLDFVTMGSPASLQNGICPAFSSPAPGKSRLGFFTILLSWISTGSFLLLRSSLCMDFLVLALSFGCAESSPSARKGILFDFPLFLFEKTRCGPATSLLDFAMLGLAASVRSFTRLGAIPLLADCIQFEPPVFSKAFACADPALPASGKSRFDPAVFLPDPLHPESSFSLRALA</sequence>
<proteinExistence type="predicted"/>
<gene>
    <name evidence="2" type="ORF">AK812_SmicGene32093</name>
</gene>
<dbReference type="Proteomes" id="UP000186817">
    <property type="component" value="Unassembled WGS sequence"/>
</dbReference>
<keyword evidence="3" id="KW-1185">Reference proteome</keyword>
<dbReference type="OrthoDB" id="10542527at2759"/>
<name>A0A1Q9CV20_SYMMI</name>
<evidence type="ECO:0000313" key="2">
    <source>
        <dbReference type="EMBL" id="OLP86773.1"/>
    </source>
</evidence>
<protein>
    <submittedName>
        <fullName evidence="2">Uncharacterized protein</fullName>
    </submittedName>
</protein>
<feature type="region of interest" description="Disordered" evidence="1">
    <location>
        <begin position="47"/>
        <end position="67"/>
    </location>
</feature>
<dbReference type="EMBL" id="LSRX01000900">
    <property type="protein sequence ID" value="OLP86773.1"/>
    <property type="molecule type" value="Genomic_DNA"/>
</dbReference>
<evidence type="ECO:0000256" key="1">
    <source>
        <dbReference type="SAM" id="MobiDB-lite"/>
    </source>
</evidence>
<feature type="compositionally biased region" description="Polar residues" evidence="1">
    <location>
        <begin position="54"/>
        <end position="63"/>
    </location>
</feature>